<name>A0A084SYC6_9BACT</name>
<protein>
    <submittedName>
        <fullName evidence="1">Uncharacterized protein</fullName>
    </submittedName>
</protein>
<proteinExistence type="predicted"/>
<sequence length="207" mass="21708">MKVTVGRGHAVARQARELLELAAVEVQRGRIEVAQGEGARAAQGGVLAQRVLGAAGEGQHAQGPPQRLGMAVQVAEQPGDACPVCLPRPTVDGVVRQDPGQGGHAPVLAVEDHLHRDVVTRVAQGLVHGAPHEGALQEVGLHGRAVVLQRPLALLVREVDVQLGEPGEVAVQPGADFRDALLQQRGLLLLHGLALLWVPRKARQALG</sequence>
<accession>A0A084SYC6</accession>
<comment type="caution">
    <text evidence="1">The sequence shown here is derived from an EMBL/GenBank/DDBJ whole genome shotgun (WGS) entry which is preliminary data.</text>
</comment>
<dbReference type="RefSeq" id="WP_043392125.1">
    <property type="nucleotide sequence ID" value="NZ_JPMI01000052.1"/>
</dbReference>
<organism evidence="1 2">
    <name type="scientific">Archangium violaceum Cb vi76</name>
    <dbReference type="NCBI Taxonomy" id="1406225"/>
    <lineage>
        <taxon>Bacteria</taxon>
        <taxon>Pseudomonadati</taxon>
        <taxon>Myxococcota</taxon>
        <taxon>Myxococcia</taxon>
        <taxon>Myxococcales</taxon>
        <taxon>Cystobacterineae</taxon>
        <taxon>Archangiaceae</taxon>
        <taxon>Archangium</taxon>
    </lineage>
</organism>
<evidence type="ECO:0000313" key="1">
    <source>
        <dbReference type="EMBL" id="KFA93461.1"/>
    </source>
</evidence>
<evidence type="ECO:0000313" key="2">
    <source>
        <dbReference type="Proteomes" id="UP000028547"/>
    </source>
</evidence>
<reference evidence="1 2" key="1">
    <citation type="submission" date="2014-07" db="EMBL/GenBank/DDBJ databases">
        <title>Draft Genome Sequence of Gephyronic Acid Producer, Cystobacter violaceus Strain Cb vi76.</title>
        <authorList>
            <person name="Stevens D.C."/>
            <person name="Young J."/>
            <person name="Carmichael R."/>
            <person name="Tan J."/>
            <person name="Taylor R.E."/>
        </authorList>
    </citation>
    <scope>NUCLEOTIDE SEQUENCE [LARGE SCALE GENOMIC DNA]</scope>
    <source>
        <strain evidence="1 2">Cb vi76</strain>
    </source>
</reference>
<dbReference type="Proteomes" id="UP000028547">
    <property type="component" value="Unassembled WGS sequence"/>
</dbReference>
<dbReference type="EMBL" id="JPMI01000052">
    <property type="protein sequence ID" value="KFA93461.1"/>
    <property type="molecule type" value="Genomic_DNA"/>
</dbReference>
<gene>
    <name evidence="1" type="ORF">Q664_08960</name>
</gene>
<dbReference type="AlphaFoldDB" id="A0A084SYC6"/>